<evidence type="ECO:0000256" key="1">
    <source>
        <dbReference type="SAM" id="MobiDB-lite"/>
    </source>
</evidence>
<sequence>MPRLQPKAPHLTPLLGSGSPLGFRAPHPRTRHSSASAQPISGQDTASHFSASVQLHFASGTPRLHNSTRHLSPRLQRRSSHVTSCHSSASAHIHSNQISAAIHPTPPRPSASRPQHSASVHDSPPRLTPRLQRRSSHVIPRLQLRTLPFTPPLGFTPPHAMSRLHRRALHHNPRLQHKSIRIMPRLRSISLHITSRLQHIPLHIGSPLGSTSLQTTAILGFSSDDSISLHISSRPPHIASRLHCSSFQGTPWLHNSTRHLSPRLHVNTAPSCHISASARSISAESTSRLRHDPARDRPPLGFTTTHP</sequence>
<dbReference type="AlphaFoldDB" id="A0A0F9CAN3"/>
<evidence type="ECO:0000313" key="2">
    <source>
        <dbReference type="EMBL" id="KKK93786.1"/>
    </source>
</evidence>
<name>A0A0F9CAN3_9ZZZZ</name>
<feature type="compositionally biased region" description="Polar residues" evidence="1">
    <location>
        <begin position="33"/>
        <end position="47"/>
    </location>
</feature>
<feature type="compositionally biased region" description="Low complexity" evidence="1">
    <location>
        <begin position="81"/>
        <end position="103"/>
    </location>
</feature>
<dbReference type="EMBL" id="LAZR01047626">
    <property type="protein sequence ID" value="KKK93786.1"/>
    <property type="molecule type" value="Genomic_DNA"/>
</dbReference>
<feature type="region of interest" description="Disordered" evidence="1">
    <location>
        <begin position="60"/>
        <end position="136"/>
    </location>
</feature>
<protein>
    <submittedName>
        <fullName evidence="2">Uncharacterized protein</fullName>
    </submittedName>
</protein>
<accession>A0A0F9CAN3</accession>
<feature type="compositionally biased region" description="Low complexity" evidence="1">
    <location>
        <begin position="277"/>
        <end position="286"/>
    </location>
</feature>
<gene>
    <name evidence="2" type="ORF">LCGC14_2689420</name>
</gene>
<reference evidence="2" key="1">
    <citation type="journal article" date="2015" name="Nature">
        <title>Complex archaea that bridge the gap between prokaryotes and eukaryotes.</title>
        <authorList>
            <person name="Spang A."/>
            <person name="Saw J.H."/>
            <person name="Jorgensen S.L."/>
            <person name="Zaremba-Niedzwiedzka K."/>
            <person name="Martijn J."/>
            <person name="Lind A.E."/>
            <person name="van Eijk R."/>
            <person name="Schleper C."/>
            <person name="Guy L."/>
            <person name="Ettema T.J."/>
        </authorList>
    </citation>
    <scope>NUCLEOTIDE SEQUENCE</scope>
</reference>
<feature type="region of interest" description="Disordered" evidence="1">
    <location>
        <begin position="277"/>
        <end position="307"/>
    </location>
</feature>
<organism evidence="2">
    <name type="scientific">marine sediment metagenome</name>
    <dbReference type="NCBI Taxonomy" id="412755"/>
    <lineage>
        <taxon>unclassified sequences</taxon>
        <taxon>metagenomes</taxon>
        <taxon>ecological metagenomes</taxon>
    </lineage>
</organism>
<comment type="caution">
    <text evidence="2">The sequence shown here is derived from an EMBL/GenBank/DDBJ whole genome shotgun (WGS) entry which is preliminary data.</text>
</comment>
<feature type="compositionally biased region" description="Low complexity" evidence="1">
    <location>
        <begin position="13"/>
        <end position="22"/>
    </location>
</feature>
<feature type="non-terminal residue" evidence="2">
    <location>
        <position position="307"/>
    </location>
</feature>
<feature type="region of interest" description="Disordered" evidence="1">
    <location>
        <begin position="1"/>
        <end position="47"/>
    </location>
</feature>
<feature type="compositionally biased region" description="Basic and acidic residues" evidence="1">
    <location>
        <begin position="287"/>
        <end position="298"/>
    </location>
</feature>
<proteinExistence type="predicted"/>
<feature type="compositionally biased region" description="Basic residues" evidence="1">
    <location>
        <begin position="66"/>
        <end position="80"/>
    </location>
</feature>